<feature type="compositionally biased region" description="Basic and acidic residues" evidence="1">
    <location>
        <begin position="123"/>
        <end position="142"/>
    </location>
</feature>
<dbReference type="Proteomes" id="UP000026961">
    <property type="component" value="Chromosome 8"/>
</dbReference>
<dbReference type="EnsemblPlants" id="OGLUM08G16880.1">
    <property type="protein sequence ID" value="OGLUM08G16880.1"/>
    <property type="gene ID" value="OGLUM08G16880"/>
</dbReference>
<evidence type="ECO:0000256" key="1">
    <source>
        <dbReference type="SAM" id="MobiDB-lite"/>
    </source>
</evidence>
<dbReference type="AlphaFoldDB" id="A0A0E0AVW5"/>
<dbReference type="HOGENOM" id="CLU_1818877_0_0_1"/>
<keyword evidence="3" id="KW-1185">Reference proteome</keyword>
<accession>A0A0E0AVW5</accession>
<evidence type="ECO:0000313" key="3">
    <source>
        <dbReference type="Proteomes" id="UP000026961"/>
    </source>
</evidence>
<dbReference type="Gramene" id="OGLUM08G16880.1">
    <property type="protein sequence ID" value="OGLUM08G16880.1"/>
    <property type="gene ID" value="OGLUM08G16880"/>
</dbReference>
<evidence type="ECO:0000313" key="2">
    <source>
        <dbReference type="EnsemblPlants" id="OGLUM08G16880.1"/>
    </source>
</evidence>
<organism evidence="2">
    <name type="scientific">Oryza glumipatula</name>
    <dbReference type="NCBI Taxonomy" id="40148"/>
    <lineage>
        <taxon>Eukaryota</taxon>
        <taxon>Viridiplantae</taxon>
        <taxon>Streptophyta</taxon>
        <taxon>Embryophyta</taxon>
        <taxon>Tracheophyta</taxon>
        <taxon>Spermatophyta</taxon>
        <taxon>Magnoliopsida</taxon>
        <taxon>Liliopsida</taxon>
        <taxon>Poales</taxon>
        <taxon>Poaceae</taxon>
        <taxon>BOP clade</taxon>
        <taxon>Oryzoideae</taxon>
        <taxon>Oryzeae</taxon>
        <taxon>Oryzinae</taxon>
        <taxon>Oryza</taxon>
    </lineage>
</organism>
<name>A0A0E0AVW5_9ORYZ</name>
<reference evidence="2" key="2">
    <citation type="submission" date="2018-05" db="EMBL/GenBank/DDBJ databases">
        <title>OgluRS3 (Oryza glumaepatula Reference Sequence Version 3).</title>
        <authorList>
            <person name="Zhang J."/>
            <person name="Kudrna D."/>
            <person name="Lee S."/>
            <person name="Talag J."/>
            <person name="Welchert J."/>
            <person name="Wing R.A."/>
        </authorList>
    </citation>
    <scope>NUCLEOTIDE SEQUENCE [LARGE SCALE GENOMIC DNA]</scope>
</reference>
<feature type="region of interest" description="Disordered" evidence="1">
    <location>
        <begin position="121"/>
        <end position="142"/>
    </location>
</feature>
<sequence>MLLRLRRRRWRWRWRRRRRQREERRGGRRLGEPAVEVAVAPTRGALERRRISGIRRRRRHELPAPIHRVPAQARRHSLYTAAVADAGVDLLFPAAAAAAAAAPPLGNTTGLYLTPTTASIARARSEKEKERKTTGEEVEARR</sequence>
<reference evidence="2" key="1">
    <citation type="submission" date="2015-04" db="UniProtKB">
        <authorList>
            <consortium name="EnsemblPlants"/>
        </authorList>
    </citation>
    <scope>IDENTIFICATION</scope>
</reference>
<protein>
    <submittedName>
        <fullName evidence="2">Uncharacterized protein</fullName>
    </submittedName>
</protein>
<proteinExistence type="predicted"/>